<dbReference type="SUPFAM" id="SSF53187">
    <property type="entry name" value="Zn-dependent exopeptidases"/>
    <property type="match status" value="1"/>
</dbReference>
<dbReference type="PANTHER" id="PTHR30404">
    <property type="entry name" value="N-ACETYLMURAMOYL-L-ALANINE AMIDASE"/>
    <property type="match status" value="1"/>
</dbReference>
<dbReference type="Gene3D" id="2.60.40.3500">
    <property type="match status" value="1"/>
</dbReference>
<proteinExistence type="predicted"/>
<dbReference type="Gene3D" id="3.40.630.40">
    <property type="entry name" value="Zn-dependent exopeptidases"/>
    <property type="match status" value="1"/>
</dbReference>
<evidence type="ECO:0000313" key="5">
    <source>
        <dbReference type="Proteomes" id="UP000015344"/>
    </source>
</evidence>
<feature type="domain" description="MurNAc-LAA" evidence="3">
    <location>
        <begin position="379"/>
        <end position="489"/>
    </location>
</feature>
<keyword evidence="1" id="KW-0378">Hydrolase</keyword>
<keyword evidence="2" id="KW-0472">Membrane</keyword>
<reference evidence="4 5" key="1">
    <citation type="submission" date="2013-05" db="EMBL/GenBank/DDBJ databases">
        <authorList>
            <person name="Strain E.A."/>
            <person name="Brown E."/>
            <person name="Allard M.W."/>
            <person name="Luo Y.L."/>
        </authorList>
    </citation>
    <scope>NUCLEOTIDE SEQUENCE [LARGE SCALE GENOMIC DNA]</scope>
    <source>
        <strain evidence="4 5">TS-15</strain>
    </source>
</reference>
<evidence type="ECO:0000259" key="3">
    <source>
        <dbReference type="SMART" id="SM00646"/>
    </source>
</evidence>
<evidence type="ECO:0000256" key="1">
    <source>
        <dbReference type="ARBA" id="ARBA00022801"/>
    </source>
</evidence>
<dbReference type="SMART" id="SM00646">
    <property type="entry name" value="Ami_3"/>
    <property type="match status" value="1"/>
</dbReference>
<dbReference type="InterPro" id="IPR021731">
    <property type="entry name" value="AMIN_dom"/>
</dbReference>
<dbReference type="GO" id="GO:0030288">
    <property type="term" value="C:outer membrane-bounded periplasmic space"/>
    <property type="evidence" value="ECO:0007669"/>
    <property type="project" value="TreeGrafter"/>
</dbReference>
<sequence>MVLHGWLVVDVIINYNSEAEMRQRCNMKKSILFILFSVFFLIALPNHSDAAAKQTKIILDGEECILPENADVVNINNNVMVPIRVVAENLKFKVDWHQKTQNVKIQQNAKVISLAVGKKEALVDNEQKTLNFAPQNIKNTVVVPIRFVSEEMGLKVSWNNADKIVTLDSTSTQPSSPATGEESEAELHHVNGINFTNNQLVVSLDQEVTPVISQLTGPDRIVVDLPHAAFGGPLAESLGSKSTGKLDLSGAPNVTEVRYSLFNQDPAQIRIVIELNQISNVQYTSEWMEGQLIVDLNMNGDLITTNPDAVLPHSGTKLVVIDPGHGGSDPGTSGYSNQFEKDFTLALSLKVQALLLEEPEIKVVMTRETDVYPTRTERVQLANTGKADVFVSIHGNSVKDSPKTTGTETFYYQRSSSKSLADVIHRHLIEAIGLKDRGVKNGDLQVIRETTMPAVLLEIGFLSNPEEEAALLSDSLQNKAAQAIVDGIKEYLGIEVNQ</sequence>
<dbReference type="InterPro" id="IPR012854">
    <property type="entry name" value="Cu_amine_oxidase-like_N"/>
</dbReference>
<dbReference type="Pfam" id="PF01520">
    <property type="entry name" value="Amidase_3"/>
    <property type="match status" value="1"/>
</dbReference>
<dbReference type="InterPro" id="IPR050695">
    <property type="entry name" value="N-acetylmuramoyl_amidase_3"/>
</dbReference>
<gene>
    <name evidence="4" type="ORF">PAALTS15_03427</name>
</gene>
<evidence type="ECO:0000256" key="2">
    <source>
        <dbReference type="SAM" id="Phobius"/>
    </source>
</evidence>
<dbReference type="AlphaFoldDB" id="S9SWX9"/>
<name>S9SWX9_PAEAL</name>
<keyword evidence="2" id="KW-0812">Transmembrane</keyword>
<feature type="transmembrane region" description="Helical" evidence="2">
    <location>
        <begin position="31"/>
        <end position="48"/>
    </location>
</feature>
<protein>
    <submittedName>
        <fullName evidence="4">N-acetylmuramoyl-L-alanine amidase</fullName>
    </submittedName>
</protein>
<dbReference type="InterPro" id="IPR036582">
    <property type="entry name" value="Mao_N_sf"/>
</dbReference>
<keyword evidence="2" id="KW-1133">Transmembrane helix</keyword>
<dbReference type="Pfam" id="PF11741">
    <property type="entry name" value="AMIN"/>
    <property type="match status" value="1"/>
</dbReference>
<comment type="caution">
    <text evidence="4">The sequence shown here is derived from an EMBL/GenBank/DDBJ whole genome shotgun (WGS) entry which is preliminary data.</text>
</comment>
<dbReference type="GO" id="GO:0008745">
    <property type="term" value="F:N-acetylmuramoyl-L-alanine amidase activity"/>
    <property type="evidence" value="ECO:0007669"/>
    <property type="project" value="InterPro"/>
</dbReference>
<organism evidence="4 5">
    <name type="scientific">Paenibacillus alvei TS-15</name>
    <dbReference type="NCBI Taxonomy" id="1117108"/>
    <lineage>
        <taxon>Bacteria</taxon>
        <taxon>Bacillati</taxon>
        <taxon>Bacillota</taxon>
        <taxon>Bacilli</taxon>
        <taxon>Bacillales</taxon>
        <taxon>Paenibacillaceae</taxon>
        <taxon>Paenibacillus</taxon>
    </lineage>
</organism>
<accession>S9SWX9</accession>
<dbReference type="eggNOG" id="COG0860">
    <property type="taxonomic scope" value="Bacteria"/>
</dbReference>
<dbReference type="InterPro" id="IPR002508">
    <property type="entry name" value="MurNAc-LAA_cat"/>
</dbReference>
<evidence type="ECO:0000313" key="4">
    <source>
        <dbReference type="EMBL" id="EPY08593.1"/>
    </source>
</evidence>
<dbReference type="Gene3D" id="3.30.457.10">
    <property type="entry name" value="Copper amine oxidase-like, N-terminal domain"/>
    <property type="match status" value="1"/>
</dbReference>
<dbReference type="PANTHER" id="PTHR30404:SF0">
    <property type="entry name" value="N-ACETYLMURAMOYL-L-ALANINE AMIDASE AMIC"/>
    <property type="match status" value="1"/>
</dbReference>
<dbReference type="EMBL" id="ATMT01000012">
    <property type="protein sequence ID" value="EPY08593.1"/>
    <property type="molecule type" value="Genomic_DNA"/>
</dbReference>
<dbReference type="CDD" id="cd02696">
    <property type="entry name" value="MurNAc-LAA"/>
    <property type="match status" value="1"/>
</dbReference>
<dbReference type="SUPFAM" id="SSF55383">
    <property type="entry name" value="Copper amine oxidase, domain N"/>
    <property type="match status" value="1"/>
</dbReference>
<dbReference type="PATRIC" id="fig|1117108.3.peg.710"/>
<dbReference type="Proteomes" id="UP000015344">
    <property type="component" value="Unassembled WGS sequence"/>
</dbReference>
<dbReference type="Pfam" id="PF07833">
    <property type="entry name" value="Cu_amine_oxidN1"/>
    <property type="match status" value="1"/>
</dbReference>
<dbReference type="GO" id="GO:0009253">
    <property type="term" value="P:peptidoglycan catabolic process"/>
    <property type="evidence" value="ECO:0007669"/>
    <property type="project" value="InterPro"/>
</dbReference>